<evidence type="ECO:0000256" key="4">
    <source>
        <dbReference type="ARBA" id="ARBA00022741"/>
    </source>
</evidence>
<evidence type="ECO:0000313" key="7">
    <source>
        <dbReference type="EMBL" id="EKO16106.1"/>
    </source>
</evidence>
<evidence type="ECO:0000256" key="5">
    <source>
        <dbReference type="ARBA" id="ARBA00022840"/>
    </source>
</evidence>
<keyword evidence="5 7" id="KW-0067">ATP-binding</keyword>
<organism evidence="7 8">
    <name type="scientific">Leptospira kirschneri str. H1</name>
    <dbReference type="NCBI Taxonomy" id="1049966"/>
    <lineage>
        <taxon>Bacteria</taxon>
        <taxon>Pseudomonadati</taxon>
        <taxon>Spirochaetota</taxon>
        <taxon>Spirochaetia</taxon>
        <taxon>Leptospirales</taxon>
        <taxon>Leptospiraceae</taxon>
        <taxon>Leptospira</taxon>
    </lineage>
</organism>
<dbReference type="GO" id="GO:0016887">
    <property type="term" value="F:ATP hydrolysis activity"/>
    <property type="evidence" value="ECO:0007669"/>
    <property type="project" value="InterPro"/>
</dbReference>
<comment type="similarity">
    <text evidence="1">Belongs to the ABC transporter superfamily.</text>
</comment>
<dbReference type="Pfam" id="PF00005">
    <property type="entry name" value="ABC_tran"/>
    <property type="match status" value="1"/>
</dbReference>
<keyword evidence="2" id="KW-0813">Transport</keyword>
<dbReference type="PANTHER" id="PTHR42711">
    <property type="entry name" value="ABC TRANSPORTER ATP-BINDING PROTEIN"/>
    <property type="match status" value="1"/>
</dbReference>
<sequence length="312" mass="35291">MGTISVSQLSKSFANKNAVSDLSFEIPKGRITGLLGPNGAGKTTTLRLLTGSLHPDKGTIQYDGFDFFENKIEIQKKIGYLSESSPIYWNLTVFEYISFLGKAKGIFKKNLKEKIDFVSSLLQLETVLPNPIGFLSKGFRQRVALAGSLIQDPEYIFLDEPSSGLDPIQIVEFKKLVRILGKTKTILFSSHILQEIEELCDHVLILYEGKLIFDQSLVFISQNRPCLILAKTDPETFKSFFSLTDYEIETTGRTENSFLEFRIQSPKSSSEEIFQILKNANFPIRSINPEKNSLESVFKSLMTNKQNETFRI</sequence>
<comment type="caution">
    <text evidence="7">The sequence shown here is derived from an EMBL/GenBank/DDBJ whole genome shotgun (WGS) entry which is preliminary data.</text>
</comment>
<dbReference type="Proteomes" id="UP000006253">
    <property type="component" value="Unassembled WGS sequence"/>
</dbReference>
<dbReference type="AlphaFoldDB" id="A0A0E2B5I5"/>
<gene>
    <name evidence="7" type="ORF">LEP1GSC081_3708</name>
</gene>
<dbReference type="InterPro" id="IPR050763">
    <property type="entry name" value="ABC_transporter_ATP-binding"/>
</dbReference>
<keyword evidence="4" id="KW-0547">Nucleotide-binding</keyword>
<name>A0A0E2B5I5_9LEPT</name>
<dbReference type="InterPro" id="IPR003439">
    <property type="entry name" value="ABC_transporter-like_ATP-bd"/>
</dbReference>
<keyword evidence="3" id="KW-0536">Nodulation</keyword>
<evidence type="ECO:0000259" key="6">
    <source>
        <dbReference type="PROSITE" id="PS50893"/>
    </source>
</evidence>
<accession>A0A0E2B5I5</accession>
<evidence type="ECO:0000256" key="2">
    <source>
        <dbReference type="ARBA" id="ARBA00022448"/>
    </source>
</evidence>
<protein>
    <submittedName>
        <fullName evidence="7">ABC transporter, ATP-binding protein</fullName>
    </submittedName>
</protein>
<dbReference type="EMBL" id="AHMY02000034">
    <property type="protein sequence ID" value="EKO16106.1"/>
    <property type="molecule type" value="Genomic_DNA"/>
</dbReference>
<feature type="domain" description="ABC transporter" evidence="6">
    <location>
        <begin position="4"/>
        <end position="233"/>
    </location>
</feature>
<proteinExistence type="inferred from homology"/>
<dbReference type="CDD" id="cd03230">
    <property type="entry name" value="ABC_DR_subfamily_A"/>
    <property type="match status" value="1"/>
</dbReference>
<dbReference type="SUPFAM" id="SSF52540">
    <property type="entry name" value="P-loop containing nucleoside triphosphate hydrolases"/>
    <property type="match status" value="1"/>
</dbReference>
<dbReference type="InterPro" id="IPR027417">
    <property type="entry name" value="P-loop_NTPase"/>
</dbReference>
<evidence type="ECO:0000313" key="8">
    <source>
        <dbReference type="Proteomes" id="UP000006253"/>
    </source>
</evidence>
<dbReference type="GO" id="GO:0005524">
    <property type="term" value="F:ATP binding"/>
    <property type="evidence" value="ECO:0007669"/>
    <property type="project" value="UniProtKB-KW"/>
</dbReference>
<dbReference type="PROSITE" id="PS50893">
    <property type="entry name" value="ABC_TRANSPORTER_2"/>
    <property type="match status" value="1"/>
</dbReference>
<dbReference type="PANTHER" id="PTHR42711:SF5">
    <property type="entry name" value="ABC TRANSPORTER ATP-BINDING PROTEIN NATA"/>
    <property type="match status" value="1"/>
</dbReference>
<evidence type="ECO:0000256" key="1">
    <source>
        <dbReference type="ARBA" id="ARBA00005417"/>
    </source>
</evidence>
<reference evidence="7 8" key="1">
    <citation type="submission" date="2012-10" db="EMBL/GenBank/DDBJ databases">
        <authorList>
            <person name="Harkins D.M."/>
            <person name="Durkin A.S."/>
            <person name="Brinkac L.M."/>
            <person name="Selengut J.D."/>
            <person name="Sanka R."/>
            <person name="DePew J."/>
            <person name="Purushe J."/>
            <person name="Peacock S.J."/>
            <person name="Thaipadungpanit J."/>
            <person name="Wuthiekanun V.W."/>
            <person name="Day N.P."/>
            <person name="Vinetz J.M."/>
            <person name="Sutton G.G."/>
            <person name="Nelson W.C."/>
            <person name="Fouts D.E."/>
        </authorList>
    </citation>
    <scope>NUCLEOTIDE SEQUENCE [LARGE SCALE GENOMIC DNA]</scope>
    <source>
        <strain evidence="7 8">H1</strain>
    </source>
</reference>
<evidence type="ECO:0000256" key="3">
    <source>
        <dbReference type="ARBA" id="ARBA00022458"/>
    </source>
</evidence>
<dbReference type="RefSeq" id="WP_004765201.1">
    <property type="nucleotide sequence ID" value="NZ_AHMY02000034.1"/>
</dbReference>
<dbReference type="Gene3D" id="3.40.50.300">
    <property type="entry name" value="P-loop containing nucleotide triphosphate hydrolases"/>
    <property type="match status" value="1"/>
</dbReference>
<dbReference type="SMART" id="SM00382">
    <property type="entry name" value="AAA"/>
    <property type="match status" value="1"/>
</dbReference>
<dbReference type="InterPro" id="IPR003593">
    <property type="entry name" value="AAA+_ATPase"/>
</dbReference>